<accession>A0A4D6KL38</accession>
<dbReference type="Proteomes" id="UP000501690">
    <property type="component" value="Linkage Group LG1"/>
</dbReference>
<gene>
    <name evidence="1" type="ORF">DEO72_LG1g1804</name>
</gene>
<organism evidence="1 2">
    <name type="scientific">Vigna unguiculata</name>
    <name type="common">Cowpea</name>
    <dbReference type="NCBI Taxonomy" id="3917"/>
    <lineage>
        <taxon>Eukaryota</taxon>
        <taxon>Viridiplantae</taxon>
        <taxon>Streptophyta</taxon>
        <taxon>Embryophyta</taxon>
        <taxon>Tracheophyta</taxon>
        <taxon>Spermatophyta</taxon>
        <taxon>Magnoliopsida</taxon>
        <taxon>eudicotyledons</taxon>
        <taxon>Gunneridae</taxon>
        <taxon>Pentapetalae</taxon>
        <taxon>rosids</taxon>
        <taxon>fabids</taxon>
        <taxon>Fabales</taxon>
        <taxon>Fabaceae</taxon>
        <taxon>Papilionoideae</taxon>
        <taxon>50 kb inversion clade</taxon>
        <taxon>NPAAA clade</taxon>
        <taxon>indigoferoid/millettioid clade</taxon>
        <taxon>Phaseoleae</taxon>
        <taxon>Vigna</taxon>
    </lineage>
</organism>
<evidence type="ECO:0000313" key="2">
    <source>
        <dbReference type="Proteomes" id="UP000501690"/>
    </source>
</evidence>
<sequence length="269" mass="30430">MGNIWSLDLEIELYKWSSAEYPQEFAVIYTCVNDKSKFSIFRLSVRPEKVLLRLADCLCDDHPIRVHMEVIAERDNNYGYFNYRLVRVVEAGTIYSPSSTYVDKVSFGTIFCQKRGSTYSVTPPGVNKVTWKVEHSCSQGFITEVSFHVNIECHKVNGLWVKFRGPFKFKAPRIITESLLERSTPQIQRQVNGEPPKYMNAFVESAFTGNEYILFQAEGRGNSGGTEASVQGTRVTVNNTAAQFNGNGNGSRYENCHVVMNYKAPKGTN</sequence>
<reference evidence="1 2" key="1">
    <citation type="submission" date="2019-04" db="EMBL/GenBank/DDBJ databases">
        <title>An improved genome assembly and genetic linkage map for asparagus bean, Vigna unguiculata ssp. sesquipedialis.</title>
        <authorList>
            <person name="Xia Q."/>
            <person name="Zhang R."/>
            <person name="Dong Y."/>
        </authorList>
    </citation>
    <scope>NUCLEOTIDE SEQUENCE [LARGE SCALE GENOMIC DNA]</scope>
    <source>
        <tissue evidence="1">Leaf</tissue>
    </source>
</reference>
<keyword evidence="2" id="KW-1185">Reference proteome</keyword>
<proteinExistence type="predicted"/>
<dbReference type="EMBL" id="CP039345">
    <property type="protein sequence ID" value="QCD78172.1"/>
    <property type="molecule type" value="Genomic_DNA"/>
</dbReference>
<protein>
    <submittedName>
        <fullName evidence="1">Uncharacterized protein</fullName>
    </submittedName>
</protein>
<name>A0A4D6KL38_VIGUN</name>
<evidence type="ECO:0000313" key="1">
    <source>
        <dbReference type="EMBL" id="QCD78172.1"/>
    </source>
</evidence>
<dbReference type="AlphaFoldDB" id="A0A4D6KL38"/>